<sequence length="321" mass="37110">MEHTNFMMMIGVVASGKSTLAQNLKDMLTKMGQPTMIVSSDEIRETVFGDVNDQTHNDEVFKEVRRRINNCVDKMNIIVDATNINVKSRKSLLDIVRNKENVTKVAYVMTTPIAVCKRQNRARARTVPEEVIDRQIGKFEIPFYEEGFDTINLIGWNFNQFEVIVPQSNWTTDDDYIMSLMKGFDQKTHHHKYTLDEHCRICAEEVAKRTDDKVLYRAAQIHDLGKLTTGQPKEDGSGDYRYYSHHNVGTYDLLANLDCIGFTNMNDILKCLFYVNFHMLPFFLETEKSKAKWEKVMGKENLDKLFLFNECDKIASGISEE</sequence>
<name>A0A8D9PE14_9VIRU</name>
<evidence type="ECO:0000313" key="1">
    <source>
        <dbReference type="EMBL" id="DAD55551.1"/>
    </source>
</evidence>
<organism evidence="1">
    <name type="scientific">Bacteriophage sp</name>
    <dbReference type="NCBI Taxonomy" id="38018"/>
    <lineage>
        <taxon>Viruses</taxon>
    </lineage>
</organism>
<proteinExistence type="predicted"/>
<dbReference type="SUPFAM" id="SSF109604">
    <property type="entry name" value="HD-domain/PDEase-like"/>
    <property type="match status" value="1"/>
</dbReference>
<dbReference type="SUPFAM" id="SSF52540">
    <property type="entry name" value="P-loop containing nucleoside triphosphate hydrolases"/>
    <property type="match status" value="1"/>
</dbReference>
<reference evidence="1" key="1">
    <citation type="journal article" date="2021" name="Proc. Natl. Acad. Sci. U.S.A.">
        <title>A Catalog of Tens of Thousands of Viruses from Human Metagenomes Reveals Hidden Associations with Chronic Diseases.</title>
        <authorList>
            <person name="Tisza M.J."/>
            <person name="Buck C.B."/>
        </authorList>
    </citation>
    <scope>NUCLEOTIDE SEQUENCE</scope>
    <source>
        <strain evidence="1">CtOZu12</strain>
    </source>
</reference>
<dbReference type="EMBL" id="BK029940">
    <property type="protein sequence ID" value="DAD55551.1"/>
    <property type="molecule type" value="Genomic_DNA"/>
</dbReference>
<dbReference type="Pfam" id="PF13671">
    <property type="entry name" value="AAA_33"/>
    <property type="match status" value="1"/>
</dbReference>
<dbReference type="Gene3D" id="1.10.3210.10">
    <property type="entry name" value="Hypothetical protein af1432"/>
    <property type="match status" value="1"/>
</dbReference>
<protein>
    <submittedName>
        <fullName evidence="1">AAA domain protein</fullName>
    </submittedName>
</protein>
<dbReference type="Gene3D" id="3.40.50.300">
    <property type="entry name" value="P-loop containing nucleotide triphosphate hydrolases"/>
    <property type="match status" value="1"/>
</dbReference>
<dbReference type="InterPro" id="IPR027417">
    <property type="entry name" value="P-loop_NTPase"/>
</dbReference>
<dbReference type="PANTHER" id="PTHR12435">
    <property type="match status" value="1"/>
</dbReference>
<accession>A0A8D9PE14</accession>